<dbReference type="KEGG" id="der:6554304"/>
<name>B3P7A9_DROER</name>
<dbReference type="Proteomes" id="UP000008711">
    <property type="component" value="Unassembled WGS sequence"/>
</dbReference>
<organism evidence="2 3">
    <name type="scientific">Drosophila erecta</name>
    <name type="common">Fruit fly</name>
    <dbReference type="NCBI Taxonomy" id="7220"/>
    <lineage>
        <taxon>Eukaryota</taxon>
        <taxon>Metazoa</taxon>
        <taxon>Ecdysozoa</taxon>
        <taxon>Arthropoda</taxon>
        <taxon>Hexapoda</taxon>
        <taxon>Insecta</taxon>
        <taxon>Pterygota</taxon>
        <taxon>Neoptera</taxon>
        <taxon>Endopterygota</taxon>
        <taxon>Diptera</taxon>
        <taxon>Brachycera</taxon>
        <taxon>Muscomorpha</taxon>
        <taxon>Ephydroidea</taxon>
        <taxon>Drosophilidae</taxon>
        <taxon>Drosophila</taxon>
        <taxon>Sophophora</taxon>
    </lineage>
</organism>
<dbReference type="OMA" id="APARYCH"/>
<gene>
    <name evidence="2" type="primary">Dere\GG12423</name>
    <name evidence="2" type="ORF">Dere_GG12423</name>
</gene>
<dbReference type="HOGENOM" id="CLU_687486_0_0_1"/>
<proteinExistence type="predicted"/>
<feature type="region of interest" description="Disordered" evidence="1">
    <location>
        <begin position="1"/>
        <end position="27"/>
    </location>
</feature>
<dbReference type="PhylomeDB" id="B3P7A9"/>
<dbReference type="eggNOG" id="ENOG502T9TS">
    <property type="taxonomic scope" value="Eukaryota"/>
</dbReference>
<feature type="region of interest" description="Disordered" evidence="1">
    <location>
        <begin position="223"/>
        <end position="244"/>
    </location>
</feature>
<feature type="compositionally biased region" description="Basic and acidic residues" evidence="1">
    <location>
        <begin position="1"/>
        <end position="19"/>
    </location>
</feature>
<reference evidence="2 3" key="1">
    <citation type="journal article" date="2007" name="Nature">
        <title>Evolution of genes and genomes on the Drosophila phylogeny.</title>
        <authorList>
            <consortium name="Drosophila 12 Genomes Consortium"/>
            <person name="Clark A.G."/>
            <person name="Eisen M.B."/>
            <person name="Smith D.R."/>
            <person name="Bergman C.M."/>
            <person name="Oliver B."/>
            <person name="Markow T.A."/>
            <person name="Kaufman T.C."/>
            <person name="Kellis M."/>
            <person name="Gelbart W."/>
            <person name="Iyer V.N."/>
            <person name="Pollard D.A."/>
            <person name="Sackton T.B."/>
            <person name="Larracuente A.M."/>
            <person name="Singh N.D."/>
            <person name="Abad J.P."/>
            <person name="Abt D.N."/>
            <person name="Adryan B."/>
            <person name="Aguade M."/>
            <person name="Akashi H."/>
            <person name="Anderson W.W."/>
            <person name="Aquadro C.F."/>
            <person name="Ardell D.H."/>
            <person name="Arguello R."/>
            <person name="Artieri C.G."/>
            <person name="Barbash D.A."/>
            <person name="Barker D."/>
            <person name="Barsanti P."/>
            <person name="Batterham P."/>
            <person name="Batzoglou S."/>
            <person name="Begun D."/>
            <person name="Bhutkar A."/>
            <person name="Blanco E."/>
            <person name="Bosak S.A."/>
            <person name="Bradley R.K."/>
            <person name="Brand A.D."/>
            <person name="Brent M.R."/>
            <person name="Brooks A.N."/>
            <person name="Brown R.H."/>
            <person name="Butlin R.K."/>
            <person name="Caggese C."/>
            <person name="Calvi B.R."/>
            <person name="Bernardo de Carvalho A."/>
            <person name="Caspi A."/>
            <person name="Castrezana S."/>
            <person name="Celniker S.E."/>
            <person name="Chang J.L."/>
            <person name="Chapple C."/>
            <person name="Chatterji S."/>
            <person name="Chinwalla A."/>
            <person name="Civetta A."/>
            <person name="Clifton S.W."/>
            <person name="Comeron J.M."/>
            <person name="Costello J.C."/>
            <person name="Coyne J.A."/>
            <person name="Daub J."/>
            <person name="David R.G."/>
            <person name="Delcher A.L."/>
            <person name="Delehaunty K."/>
            <person name="Do C.B."/>
            <person name="Ebling H."/>
            <person name="Edwards K."/>
            <person name="Eickbush T."/>
            <person name="Evans J.D."/>
            <person name="Filipski A."/>
            <person name="Findeiss S."/>
            <person name="Freyhult E."/>
            <person name="Fulton L."/>
            <person name="Fulton R."/>
            <person name="Garcia A.C."/>
            <person name="Gardiner A."/>
            <person name="Garfield D.A."/>
            <person name="Garvin B.E."/>
            <person name="Gibson G."/>
            <person name="Gilbert D."/>
            <person name="Gnerre S."/>
            <person name="Godfrey J."/>
            <person name="Good R."/>
            <person name="Gotea V."/>
            <person name="Gravely B."/>
            <person name="Greenberg A.J."/>
            <person name="Griffiths-Jones S."/>
            <person name="Gross S."/>
            <person name="Guigo R."/>
            <person name="Gustafson E.A."/>
            <person name="Haerty W."/>
            <person name="Hahn M.W."/>
            <person name="Halligan D.L."/>
            <person name="Halpern A.L."/>
            <person name="Halter G.M."/>
            <person name="Han M.V."/>
            <person name="Heger A."/>
            <person name="Hillier L."/>
            <person name="Hinrichs A.S."/>
            <person name="Holmes I."/>
            <person name="Hoskins R.A."/>
            <person name="Hubisz M.J."/>
            <person name="Hultmark D."/>
            <person name="Huntley M.A."/>
            <person name="Jaffe D.B."/>
            <person name="Jagadeeshan S."/>
            <person name="Jeck W.R."/>
            <person name="Johnson J."/>
            <person name="Jones C.D."/>
            <person name="Jordan W.C."/>
            <person name="Karpen G.H."/>
            <person name="Kataoka E."/>
            <person name="Keightley P.D."/>
            <person name="Kheradpour P."/>
            <person name="Kirkness E.F."/>
            <person name="Koerich L.B."/>
            <person name="Kristiansen K."/>
            <person name="Kudrna D."/>
            <person name="Kulathinal R.J."/>
            <person name="Kumar S."/>
            <person name="Kwok R."/>
            <person name="Lander E."/>
            <person name="Langley C.H."/>
            <person name="Lapoint R."/>
            <person name="Lazzaro B.P."/>
            <person name="Lee S.J."/>
            <person name="Levesque L."/>
            <person name="Li R."/>
            <person name="Lin C.F."/>
            <person name="Lin M.F."/>
            <person name="Lindblad-Toh K."/>
            <person name="Llopart A."/>
            <person name="Long M."/>
            <person name="Low L."/>
            <person name="Lozovsky E."/>
            <person name="Lu J."/>
            <person name="Luo M."/>
            <person name="Machado C.A."/>
            <person name="Makalowski W."/>
            <person name="Marzo M."/>
            <person name="Matsuda M."/>
            <person name="Matzkin L."/>
            <person name="McAllister B."/>
            <person name="McBride C.S."/>
            <person name="McKernan B."/>
            <person name="McKernan K."/>
            <person name="Mendez-Lago M."/>
            <person name="Minx P."/>
            <person name="Mollenhauer M.U."/>
            <person name="Montooth K."/>
            <person name="Mount S.M."/>
            <person name="Mu X."/>
            <person name="Myers E."/>
            <person name="Negre B."/>
            <person name="Newfeld S."/>
            <person name="Nielsen R."/>
            <person name="Noor M.A."/>
            <person name="O'Grady P."/>
            <person name="Pachter L."/>
            <person name="Papaceit M."/>
            <person name="Parisi M.J."/>
            <person name="Parisi M."/>
            <person name="Parts L."/>
            <person name="Pedersen J.S."/>
            <person name="Pesole G."/>
            <person name="Phillippy A.M."/>
            <person name="Ponting C.P."/>
            <person name="Pop M."/>
            <person name="Porcelli D."/>
            <person name="Powell J.R."/>
            <person name="Prohaska S."/>
            <person name="Pruitt K."/>
            <person name="Puig M."/>
            <person name="Quesneville H."/>
            <person name="Ram K.R."/>
            <person name="Rand D."/>
            <person name="Rasmussen M.D."/>
            <person name="Reed L.K."/>
            <person name="Reenan R."/>
            <person name="Reily A."/>
            <person name="Remington K.A."/>
            <person name="Rieger T.T."/>
            <person name="Ritchie M.G."/>
            <person name="Robin C."/>
            <person name="Rogers Y.H."/>
            <person name="Rohde C."/>
            <person name="Rozas J."/>
            <person name="Rubenfield M.J."/>
            <person name="Ruiz A."/>
            <person name="Russo S."/>
            <person name="Salzberg S.L."/>
            <person name="Sanchez-Gracia A."/>
            <person name="Saranga D.J."/>
            <person name="Sato H."/>
            <person name="Schaeffer S.W."/>
            <person name="Schatz M.C."/>
            <person name="Schlenke T."/>
            <person name="Schwartz R."/>
            <person name="Segarra C."/>
            <person name="Singh R.S."/>
            <person name="Sirot L."/>
            <person name="Sirota M."/>
            <person name="Sisneros N.B."/>
            <person name="Smith C.D."/>
            <person name="Smith T.F."/>
            <person name="Spieth J."/>
            <person name="Stage D.E."/>
            <person name="Stark A."/>
            <person name="Stephan W."/>
            <person name="Strausberg R.L."/>
            <person name="Strempel S."/>
            <person name="Sturgill D."/>
            <person name="Sutton G."/>
            <person name="Sutton G.G."/>
            <person name="Tao W."/>
            <person name="Teichmann S."/>
            <person name="Tobari Y.N."/>
            <person name="Tomimura Y."/>
            <person name="Tsolas J.M."/>
            <person name="Valente V.L."/>
            <person name="Venter E."/>
            <person name="Venter J.C."/>
            <person name="Vicario S."/>
            <person name="Vieira F.G."/>
            <person name="Vilella A.J."/>
            <person name="Villasante A."/>
            <person name="Walenz B."/>
            <person name="Wang J."/>
            <person name="Wasserman M."/>
            <person name="Watts T."/>
            <person name="Wilson D."/>
            <person name="Wilson R.K."/>
            <person name="Wing R.A."/>
            <person name="Wolfner M.F."/>
            <person name="Wong A."/>
            <person name="Wong G.K."/>
            <person name="Wu C.I."/>
            <person name="Wu G."/>
            <person name="Yamamoto D."/>
            <person name="Yang H.P."/>
            <person name="Yang S.P."/>
            <person name="Yorke J.A."/>
            <person name="Yoshida K."/>
            <person name="Zdobnov E."/>
            <person name="Zhang P."/>
            <person name="Zhang Y."/>
            <person name="Zimin A.V."/>
            <person name="Baldwin J."/>
            <person name="Abdouelleil A."/>
            <person name="Abdulkadir J."/>
            <person name="Abebe A."/>
            <person name="Abera B."/>
            <person name="Abreu J."/>
            <person name="Acer S.C."/>
            <person name="Aftuck L."/>
            <person name="Alexander A."/>
            <person name="An P."/>
            <person name="Anderson E."/>
            <person name="Anderson S."/>
            <person name="Arachi H."/>
            <person name="Azer M."/>
            <person name="Bachantsang P."/>
            <person name="Barry A."/>
            <person name="Bayul T."/>
            <person name="Berlin A."/>
            <person name="Bessette D."/>
            <person name="Bloom T."/>
            <person name="Blye J."/>
            <person name="Boguslavskiy L."/>
            <person name="Bonnet C."/>
            <person name="Boukhgalter B."/>
            <person name="Bourzgui I."/>
            <person name="Brown A."/>
            <person name="Cahill P."/>
            <person name="Channer S."/>
            <person name="Cheshatsang Y."/>
            <person name="Chuda L."/>
            <person name="Citroen M."/>
            <person name="Collymore A."/>
            <person name="Cooke P."/>
            <person name="Costello M."/>
            <person name="D'Aco K."/>
            <person name="Daza R."/>
            <person name="De Haan G."/>
            <person name="DeGray S."/>
            <person name="DeMaso C."/>
            <person name="Dhargay N."/>
            <person name="Dooley K."/>
            <person name="Dooley E."/>
            <person name="Doricent M."/>
            <person name="Dorje P."/>
            <person name="Dorjee K."/>
            <person name="Dupes A."/>
            <person name="Elong R."/>
            <person name="Falk J."/>
            <person name="Farina A."/>
            <person name="Faro S."/>
            <person name="Ferguson D."/>
            <person name="Fisher S."/>
            <person name="Foley C.D."/>
            <person name="Franke A."/>
            <person name="Friedrich D."/>
            <person name="Gadbois L."/>
            <person name="Gearin G."/>
            <person name="Gearin C.R."/>
            <person name="Giannoukos G."/>
            <person name="Goode T."/>
            <person name="Graham J."/>
            <person name="Grandbois E."/>
            <person name="Grewal S."/>
            <person name="Gyaltsen K."/>
            <person name="Hafez N."/>
            <person name="Hagos B."/>
            <person name="Hall J."/>
            <person name="Henson C."/>
            <person name="Hollinger A."/>
            <person name="Honan T."/>
            <person name="Huard M.D."/>
            <person name="Hughes L."/>
            <person name="Hurhula B."/>
            <person name="Husby M.E."/>
            <person name="Kamat A."/>
            <person name="Kanga B."/>
            <person name="Kashin S."/>
            <person name="Khazanovich D."/>
            <person name="Kisner P."/>
            <person name="Lance K."/>
            <person name="Lara M."/>
            <person name="Lee W."/>
            <person name="Lennon N."/>
            <person name="Letendre F."/>
            <person name="LeVine R."/>
            <person name="Lipovsky A."/>
            <person name="Liu X."/>
            <person name="Liu J."/>
            <person name="Liu S."/>
            <person name="Lokyitsang T."/>
            <person name="Lokyitsang Y."/>
            <person name="Lubonja R."/>
            <person name="Lui A."/>
            <person name="MacDonald P."/>
            <person name="Magnisalis V."/>
            <person name="Maru K."/>
            <person name="Matthews C."/>
            <person name="McCusker W."/>
            <person name="McDonough S."/>
            <person name="Mehta T."/>
            <person name="Meldrim J."/>
            <person name="Meneus L."/>
            <person name="Mihai O."/>
            <person name="Mihalev A."/>
            <person name="Mihova T."/>
            <person name="Mittelman R."/>
            <person name="Mlenga V."/>
            <person name="Montmayeur A."/>
            <person name="Mulrain L."/>
            <person name="Navidi A."/>
            <person name="Naylor J."/>
            <person name="Negash T."/>
            <person name="Nguyen T."/>
            <person name="Nguyen N."/>
            <person name="Nicol R."/>
            <person name="Norbu C."/>
            <person name="Norbu N."/>
            <person name="Novod N."/>
            <person name="O'Neill B."/>
            <person name="Osman S."/>
            <person name="Markiewicz E."/>
            <person name="Oyono O.L."/>
            <person name="Patti C."/>
            <person name="Phunkhang P."/>
            <person name="Pierre F."/>
            <person name="Priest M."/>
            <person name="Raghuraman S."/>
            <person name="Rege F."/>
            <person name="Reyes R."/>
            <person name="Rise C."/>
            <person name="Rogov P."/>
            <person name="Ross K."/>
            <person name="Ryan E."/>
            <person name="Settipalli S."/>
            <person name="Shea T."/>
            <person name="Sherpa N."/>
            <person name="Shi L."/>
            <person name="Shih D."/>
            <person name="Sparrow T."/>
            <person name="Spaulding J."/>
            <person name="Stalker J."/>
            <person name="Stange-Thomann N."/>
            <person name="Stavropoulos S."/>
            <person name="Stone C."/>
            <person name="Strader C."/>
            <person name="Tesfaye S."/>
            <person name="Thomson T."/>
            <person name="Thoulutsang Y."/>
            <person name="Thoulutsang D."/>
            <person name="Topham K."/>
            <person name="Topping I."/>
            <person name="Tsamla T."/>
            <person name="Vassiliev H."/>
            <person name="Vo A."/>
            <person name="Wangchuk T."/>
            <person name="Wangdi T."/>
            <person name="Weiand M."/>
            <person name="Wilkinson J."/>
            <person name="Wilson A."/>
            <person name="Yadav S."/>
            <person name="Young G."/>
            <person name="Yu Q."/>
            <person name="Zembek L."/>
            <person name="Zhong D."/>
            <person name="Zimmer A."/>
            <person name="Zwirko Z."/>
            <person name="Jaffe D.B."/>
            <person name="Alvarez P."/>
            <person name="Brockman W."/>
            <person name="Butler J."/>
            <person name="Chin C."/>
            <person name="Gnerre S."/>
            <person name="Grabherr M."/>
            <person name="Kleber M."/>
            <person name="Mauceli E."/>
            <person name="MacCallum I."/>
        </authorList>
    </citation>
    <scope>NUCLEOTIDE SEQUENCE [LARGE SCALE GENOMIC DNA]</scope>
    <source>
        <strain evidence="2 3">TSC#14021-0224.01</strain>
    </source>
</reference>
<accession>B3P7A9</accession>
<evidence type="ECO:0000313" key="3">
    <source>
        <dbReference type="Proteomes" id="UP000008711"/>
    </source>
</evidence>
<dbReference type="EMBL" id="CH954182">
    <property type="protein sequence ID" value="EDV53998.1"/>
    <property type="molecule type" value="Genomic_DNA"/>
</dbReference>
<dbReference type="AlphaFoldDB" id="B3P7A9"/>
<evidence type="ECO:0000313" key="2">
    <source>
        <dbReference type="EMBL" id="EDV53998.1"/>
    </source>
</evidence>
<keyword evidence="3" id="KW-1185">Reference proteome</keyword>
<dbReference type="OrthoDB" id="7871751at2759"/>
<protein>
    <submittedName>
        <fullName evidence="2">GG12423</fullName>
    </submittedName>
</protein>
<evidence type="ECO:0000256" key="1">
    <source>
        <dbReference type="SAM" id="MobiDB-lite"/>
    </source>
</evidence>
<sequence length="401" mass="44414">MKERKKSRRDATTKLEQPEPSRIVNSQGVQLNVDAQSHGEDDQAAPFILVDCAASRDRSELEKVLSQIERERMKKVQADIESNCFPLLEDIEPPPELDMPINLSSQALAKQKDAEDERRFREDLESLRIAGVEGEEPDASISVANTTNPQFKSLSDMTIEDSQLLLQTMARMGQMRCKLEQRKNVHYKSGSAESAPQVNGTSLIPLPALRRQGTFEIKRKKDEKLGHPEVSTGPAVSQKENLPLTCKGGKNERVISEADKIFSQIGDLLVQLQLQHEGTKVLDKGSSYSYMVTIKPDGHASNCSVYAITKLKSHEVKKVHAENLKSSHAPLINILSPGNGILAEASQLSTSTQCIDGSSLGPRSLHETPASRIKPAFSRKRPCSHLRVSTPVRFCHGRKKN</sequence>
<reference evidence="2 3" key="2">
    <citation type="journal article" date="2008" name="Bioinformatics">
        <title>Assembly reconciliation.</title>
        <authorList>
            <person name="Zimin A.V."/>
            <person name="Smith D.R."/>
            <person name="Sutton G."/>
            <person name="Yorke J.A."/>
        </authorList>
    </citation>
    <scope>NUCLEOTIDE SEQUENCE [LARGE SCALE GENOMIC DNA]</scope>
    <source>
        <strain evidence="2 3">TSC#14021-0224.01</strain>
    </source>
</reference>